<dbReference type="PANTHER" id="PTHR10151:SF120">
    <property type="entry name" value="BIS(5'-ADENOSYL)-TRIPHOSPHATASE"/>
    <property type="match status" value="1"/>
</dbReference>
<dbReference type="Pfam" id="PF01663">
    <property type="entry name" value="Phosphodiest"/>
    <property type="match status" value="1"/>
</dbReference>
<accession>A0ABQ3QXT7</accession>
<feature type="chain" id="PRO_5046342612" evidence="1">
    <location>
        <begin position="20"/>
        <end position="549"/>
    </location>
</feature>
<evidence type="ECO:0000256" key="1">
    <source>
        <dbReference type="SAM" id="SignalP"/>
    </source>
</evidence>
<dbReference type="InterPro" id="IPR017850">
    <property type="entry name" value="Alkaline_phosphatase_core_sf"/>
</dbReference>
<dbReference type="Gene3D" id="3.40.720.10">
    <property type="entry name" value="Alkaline Phosphatase, subunit A"/>
    <property type="match status" value="1"/>
</dbReference>
<name>A0ABQ3QXT7_9ACTN</name>
<dbReference type="SUPFAM" id="SSF53649">
    <property type="entry name" value="Alkaline phosphatase-like"/>
    <property type="match status" value="1"/>
</dbReference>
<keyword evidence="1" id="KW-0732">Signal</keyword>
<dbReference type="EMBL" id="BNDY01000017">
    <property type="protein sequence ID" value="GHI42098.1"/>
    <property type="molecule type" value="Genomic_DNA"/>
</dbReference>
<proteinExistence type="predicted"/>
<dbReference type="InterPro" id="IPR002591">
    <property type="entry name" value="Phosphodiest/P_Trfase"/>
</dbReference>
<keyword evidence="3" id="KW-1185">Reference proteome</keyword>
<reference evidence="2" key="1">
    <citation type="submission" date="2024-05" db="EMBL/GenBank/DDBJ databases">
        <title>Whole genome shotgun sequence of Streptomyces violascens NBRC 12920.</title>
        <authorList>
            <person name="Komaki H."/>
            <person name="Tamura T."/>
        </authorList>
    </citation>
    <scope>NUCLEOTIDE SEQUENCE</scope>
    <source>
        <strain evidence="2">NBRC 12920</strain>
    </source>
</reference>
<dbReference type="Proteomes" id="UP001050808">
    <property type="component" value="Unassembled WGS sequence"/>
</dbReference>
<feature type="signal peptide" evidence="1">
    <location>
        <begin position="1"/>
        <end position="19"/>
    </location>
</feature>
<gene>
    <name evidence="2" type="ORF">Sviol_65060</name>
</gene>
<organism evidence="2 3">
    <name type="scientific">Streptomyces violascens</name>
    <dbReference type="NCBI Taxonomy" id="67381"/>
    <lineage>
        <taxon>Bacteria</taxon>
        <taxon>Bacillati</taxon>
        <taxon>Actinomycetota</taxon>
        <taxon>Actinomycetes</taxon>
        <taxon>Kitasatosporales</taxon>
        <taxon>Streptomycetaceae</taxon>
        <taxon>Streptomyces</taxon>
    </lineage>
</organism>
<comment type="caution">
    <text evidence="2">The sequence shown here is derived from an EMBL/GenBank/DDBJ whole genome shotgun (WGS) entry which is preliminary data.</text>
</comment>
<evidence type="ECO:0000313" key="3">
    <source>
        <dbReference type="Proteomes" id="UP001050808"/>
    </source>
</evidence>
<protein>
    <submittedName>
        <fullName evidence="2">Phosphodiesterase</fullName>
    </submittedName>
</protein>
<dbReference type="PANTHER" id="PTHR10151">
    <property type="entry name" value="ECTONUCLEOTIDE PYROPHOSPHATASE/PHOSPHODIESTERASE"/>
    <property type="match status" value="1"/>
</dbReference>
<evidence type="ECO:0000313" key="2">
    <source>
        <dbReference type="EMBL" id="GHI42098.1"/>
    </source>
</evidence>
<sequence>MNRPLLRLAATFGAAGALAGTTVLHADATPARPHRAAAQHVLLISVDGLHQADLDRYTAEHPQSVLARLAHGGVQYTHASTTTPSDSFPGMTAQVTGGGPGTTGVYYDDSYDRSLLPAGTTDCKNAKAGAEVDLTEDLDKDKSSLDAGQGLTGLPGSILNMTGHPATLLNPAALPVDPKTCKPVAPHSYLRVNTVFDVARQAGLRTAWSDKHAAYDILAGPSGNGIQDLFTPEINSDAIGYPKGTDWTKDNKATQQYDHYKVQAVRNEIDGYDHSRSHRTGTPAVFGLNFQSVSTAQKLPASDGLKGGYAAKGVPGPLVEKSIGFVDSELGSLVAELKARHLDTSTTIVLSAKHGQSPTDPAALTRIDDAPLLAGLDAAWKKAHPGAGDLVAHSADDDGVMLWLTDHSQAAADFAKAYLLAQHGTGTDIDAKPKAFTASGLTRAYAGKEAARYFGVPAGDARVPDVFGIAQNGVVYTGGTKKIAEHGGANADDLDVPLVVSGAGTPAGVREEGRVHTTQIAPTILALLGLDPQDLQAVRREHTRVLPVR</sequence>
<dbReference type="RefSeq" id="WP_226599749.1">
    <property type="nucleotide sequence ID" value="NZ_BMUA01000011.1"/>
</dbReference>